<protein>
    <submittedName>
        <fullName evidence="1">Uncharacterized protein</fullName>
    </submittedName>
</protein>
<dbReference type="EMBL" id="JH712806">
    <property type="protein sequence ID" value="EFO15855.2"/>
    <property type="molecule type" value="Genomic_DNA"/>
</dbReference>
<sequence>MMVFQMCPHITCNAIIQGTTKCLEHRRKHSESFRYHCKQLGYGEAFHNHSSSFFPHKEEHQPKFKSAVFPRATRDH</sequence>
<dbReference type="CTD" id="9950119"/>
<dbReference type="RefSeq" id="XP_020301291.1">
    <property type="nucleotide sequence ID" value="XM_020448580.1"/>
</dbReference>
<dbReference type="OrthoDB" id="3437960at2759"/>
<name>A0A1S0TKW1_LOALO</name>
<reference evidence="1" key="1">
    <citation type="submission" date="2012-04" db="EMBL/GenBank/DDBJ databases">
        <title>The Genome Sequence of Loa loa.</title>
        <authorList>
            <consortium name="The Broad Institute Genome Sequencing Platform"/>
            <consortium name="Broad Institute Genome Sequencing Center for Infectious Disease"/>
            <person name="Nutman T.B."/>
            <person name="Fink D.L."/>
            <person name="Russ C."/>
            <person name="Young S."/>
            <person name="Zeng Q."/>
            <person name="Gargeya S."/>
            <person name="Alvarado L."/>
            <person name="Berlin A."/>
            <person name="Chapman S.B."/>
            <person name="Chen Z."/>
            <person name="Freedman E."/>
            <person name="Gellesch M."/>
            <person name="Goldberg J."/>
            <person name="Griggs A."/>
            <person name="Gujja S."/>
            <person name="Heilman E.R."/>
            <person name="Heiman D."/>
            <person name="Howarth C."/>
            <person name="Mehta T."/>
            <person name="Neiman D."/>
            <person name="Pearson M."/>
            <person name="Roberts A."/>
            <person name="Saif S."/>
            <person name="Shea T."/>
            <person name="Shenoy N."/>
            <person name="Sisk P."/>
            <person name="Stolte C."/>
            <person name="Sykes S."/>
            <person name="White J."/>
            <person name="Yandava C."/>
            <person name="Haas B."/>
            <person name="Henn M.R."/>
            <person name="Nusbaum C."/>
            <person name="Birren B."/>
        </authorList>
    </citation>
    <scope>NUCLEOTIDE SEQUENCE [LARGE SCALE GENOMIC DNA]</scope>
</reference>
<dbReference type="KEGG" id="loa:LOAG_12653"/>
<organism evidence="1">
    <name type="scientific">Loa loa</name>
    <name type="common">Eye worm</name>
    <name type="synonym">Filaria loa</name>
    <dbReference type="NCBI Taxonomy" id="7209"/>
    <lineage>
        <taxon>Eukaryota</taxon>
        <taxon>Metazoa</taxon>
        <taxon>Ecdysozoa</taxon>
        <taxon>Nematoda</taxon>
        <taxon>Chromadorea</taxon>
        <taxon>Rhabditida</taxon>
        <taxon>Spirurina</taxon>
        <taxon>Spiruromorpha</taxon>
        <taxon>Filarioidea</taxon>
        <taxon>Onchocercidae</taxon>
        <taxon>Loa</taxon>
    </lineage>
</organism>
<dbReference type="AlphaFoldDB" id="A0A1S0TKW1"/>
<evidence type="ECO:0000313" key="1">
    <source>
        <dbReference type="EMBL" id="EFO15855.2"/>
    </source>
</evidence>
<dbReference type="GeneID" id="9950119"/>
<gene>
    <name evidence="1" type="ORF">LOAG_12653</name>
</gene>
<proteinExistence type="predicted"/>
<accession>A0A1S0TKW1</accession>
<dbReference type="InParanoid" id="A0A1S0TKW1"/>